<accession>A0A401FR92</accession>
<comment type="caution">
    <text evidence="1">The sequence shown here is derived from an EMBL/GenBank/DDBJ whole genome shotgun (WGS) entry which is preliminary data.</text>
</comment>
<proteinExistence type="predicted"/>
<dbReference type="Proteomes" id="UP000288096">
    <property type="component" value="Unassembled WGS sequence"/>
</dbReference>
<sequence>MNNAFLCKETGEIFYTSEMVDSDELPEDIGDSEKYISVPHKNDLELGKTLVIEFTSEYLPEEPDRVHAIFRRKGAYARYKDLLYEKGLLDEWHDFENEHQQSALKEWLRENNIQTED</sequence>
<gene>
    <name evidence="1" type="ORF">DENIS_0420</name>
</gene>
<protein>
    <submittedName>
        <fullName evidence="1">Uncharacterized protein</fullName>
    </submittedName>
</protein>
<evidence type="ECO:0000313" key="1">
    <source>
        <dbReference type="EMBL" id="GBC59481.1"/>
    </source>
</evidence>
<dbReference type="Pfam" id="PF03682">
    <property type="entry name" value="UPF0158"/>
    <property type="match status" value="1"/>
</dbReference>
<dbReference type="OrthoDB" id="598113at2"/>
<reference evidence="2" key="2">
    <citation type="submission" date="2019-01" db="EMBL/GenBank/DDBJ databases">
        <title>Genome sequence of Desulfonema ishimotonii strain Tokyo 01.</title>
        <authorList>
            <person name="Fukui M."/>
        </authorList>
    </citation>
    <scope>NUCLEOTIDE SEQUENCE [LARGE SCALE GENOMIC DNA]</scope>
    <source>
        <strain evidence="2">Tokyo 01</strain>
    </source>
</reference>
<reference evidence="2" key="1">
    <citation type="submission" date="2017-11" db="EMBL/GenBank/DDBJ databases">
        <authorList>
            <person name="Watanabe M."/>
            <person name="Kojima H."/>
        </authorList>
    </citation>
    <scope>NUCLEOTIDE SEQUENCE [LARGE SCALE GENOMIC DNA]</scope>
    <source>
        <strain evidence="2">Tokyo 01</strain>
    </source>
</reference>
<name>A0A401FR92_9BACT</name>
<keyword evidence="2" id="KW-1185">Reference proteome</keyword>
<organism evidence="1 2">
    <name type="scientific">Desulfonema ishimotonii</name>
    <dbReference type="NCBI Taxonomy" id="45657"/>
    <lineage>
        <taxon>Bacteria</taxon>
        <taxon>Pseudomonadati</taxon>
        <taxon>Thermodesulfobacteriota</taxon>
        <taxon>Desulfobacteria</taxon>
        <taxon>Desulfobacterales</taxon>
        <taxon>Desulfococcaceae</taxon>
        <taxon>Desulfonema</taxon>
    </lineage>
</organism>
<dbReference type="InterPro" id="IPR005361">
    <property type="entry name" value="UPF0158"/>
</dbReference>
<dbReference type="EMBL" id="BEXT01000001">
    <property type="protein sequence ID" value="GBC59481.1"/>
    <property type="molecule type" value="Genomic_DNA"/>
</dbReference>
<evidence type="ECO:0000313" key="2">
    <source>
        <dbReference type="Proteomes" id="UP000288096"/>
    </source>
</evidence>
<dbReference type="AlphaFoldDB" id="A0A401FR92"/>
<dbReference type="RefSeq" id="WP_124326993.1">
    <property type="nucleotide sequence ID" value="NZ_BEXT01000001.1"/>
</dbReference>